<dbReference type="GO" id="GO:0016485">
    <property type="term" value="P:protein processing"/>
    <property type="evidence" value="ECO:0007669"/>
    <property type="project" value="TreeGrafter"/>
</dbReference>
<dbReference type="InterPro" id="IPR000718">
    <property type="entry name" value="Peptidase_M13"/>
</dbReference>
<dbReference type="EMBL" id="UYSU01039861">
    <property type="protein sequence ID" value="VDM01750.1"/>
    <property type="molecule type" value="Genomic_DNA"/>
</dbReference>
<evidence type="ECO:0000313" key="2">
    <source>
        <dbReference type="EMBL" id="VDM01750.1"/>
    </source>
</evidence>
<dbReference type="PANTHER" id="PTHR11733:SF167">
    <property type="entry name" value="FI17812P1-RELATED"/>
    <property type="match status" value="1"/>
</dbReference>
<accession>A0A3P7CUY3</accession>
<dbReference type="STRING" id="70667.A0A3P7CUY3"/>
<dbReference type="Pfam" id="PF05649">
    <property type="entry name" value="Peptidase_M13_N"/>
    <property type="match status" value="1"/>
</dbReference>
<reference evidence="2 3" key="1">
    <citation type="submission" date="2018-11" db="EMBL/GenBank/DDBJ databases">
        <authorList>
            <consortium name="Pathogen Informatics"/>
        </authorList>
    </citation>
    <scope>NUCLEOTIDE SEQUENCE [LARGE SCALE GENOMIC DNA]</scope>
    <source>
        <strain evidence="2 3">NST_G2</strain>
    </source>
</reference>
<dbReference type="Gene3D" id="1.10.1380.10">
    <property type="entry name" value="Neutral endopeptidase , domain2"/>
    <property type="match status" value="1"/>
</dbReference>
<dbReference type="SUPFAM" id="SSF55486">
    <property type="entry name" value="Metalloproteases ('zincins'), catalytic domain"/>
    <property type="match status" value="1"/>
</dbReference>
<protein>
    <recommendedName>
        <fullName evidence="1">Peptidase M13 N-terminal domain-containing protein</fullName>
    </recommendedName>
</protein>
<dbReference type="OrthoDB" id="6475849at2759"/>
<dbReference type="PANTHER" id="PTHR11733">
    <property type="entry name" value="ZINC METALLOPROTEASE FAMILY M13 NEPRILYSIN-RELATED"/>
    <property type="match status" value="1"/>
</dbReference>
<dbReference type="InterPro" id="IPR042089">
    <property type="entry name" value="Peptidase_M13_dom_2"/>
</dbReference>
<evidence type="ECO:0000313" key="3">
    <source>
        <dbReference type="Proteomes" id="UP000275846"/>
    </source>
</evidence>
<evidence type="ECO:0000259" key="1">
    <source>
        <dbReference type="Pfam" id="PF05649"/>
    </source>
</evidence>
<proteinExistence type="predicted"/>
<keyword evidence="3" id="KW-1185">Reference proteome</keyword>
<feature type="domain" description="Peptidase M13 N-terminal" evidence="1">
    <location>
        <begin position="81"/>
        <end position="124"/>
    </location>
</feature>
<dbReference type="Gene3D" id="3.40.390.10">
    <property type="entry name" value="Collagenase (Catalytic Domain)"/>
    <property type="match status" value="1"/>
</dbReference>
<sequence length="138" mass="15187">MFILGVHDIKLSSCSPKKCPASSVGNRHLSPAYVGTPLADILTAFMEQKVFSILSFLLCQTVECVATSQKILSGMNFSEDPCSDFYSYACGNWIENHHIPPGTNSWTVFSELAQTAELFAKELLGNIVCENLSFIYPL</sequence>
<dbReference type="PROSITE" id="PS51885">
    <property type="entry name" value="NEPRILYSIN"/>
    <property type="match status" value="1"/>
</dbReference>
<gene>
    <name evidence="2" type="ORF">SSLN_LOCUS15364</name>
</gene>
<dbReference type="GO" id="GO:0004222">
    <property type="term" value="F:metalloendopeptidase activity"/>
    <property type="evidence" value="ECO:0007669"/>
    <property type="project" value="InterPro"/>
</dbReference>
<organism evidence="2 3">
    <name type="scientific">Schistocephalus solidus</name>
    <name type="common">Tapeworm</name>
    <dbReference type="NCBI Taxonomy" id="70667"/>
    <lineage>
        <taxon>Eukaryota</taxon>
        <taxon>Metazoa</taxon>
        <taxon>Spiralia</taxon>
        <taxon>Lophotrochozoa</taxon>
        <taxon>Platyhelminthes</taxon>
        <taxon>Cestoda</taxon>
        <taxon>Eucestoda</taxon>
        <taxon>Diphyllobothriidea</taxon>
        <taxon>Diphyllobothriidae</taxon>
        <taxon>Schistocephalus</taxon>
    </lineage>
</organism>
<dbReference type="GO" id="GO:0005886">
    <property type="term" value="C:plasma membrane"/>
    <property type="evidence" value="ECO:0007669"/>
    <property type="project" value="TreeGrafter"/>
</dbReference>
<dbReference type="InterPro" id="IPR024079">
    <property type="entry name" value="MetalloPept_cat_dom_sf"/>
</dbReference>
<dbReference type="InterPro" id="IPR008753">
    <property type="entry name" value="Peptidase_M13_N"/>
</dbReference>
<dbReference type="Proteomes" id="UP000275846">
    <property type="component" value="Unassembled WGS sequence"/>
</dbReference>
<dbReference type="AlphaFoldDB" id="A0A3P7CUY3"/>
<name>A0A3P7CUY3_SCHSO</name>